<name>A0A546XRZ3_AGRTU</name>
<evidence type="ECO:0000313" key="1">
    <source>
        <dbReference type="EMBL" id="TRB03515.1"/>
    </source>
</evidence>
<accession>A0A546XRZ3</accession>
<comment type="caution">
    <text evidence="1">The sequence shown here is derived from an EMBL/GenBank/DDBJ whole genome shotgun (WGS) entry which is preliminary data.</text>
</comment>
<dbReference type="AlphaFoldDB" id="A0A546XRZ3"/>
<protein>
    <submittedName>
        <fullName evidence="1">Uncharacterized protein</fullName>
    </submittedName>
</protein>
<proteinExistence type="predicted"/>
<dbReference type="Proteomes" id="UP000317023">
    <property type="component" value="Unassembled WGS sequence"/>
</dbReference>
<gene>
    <name evidence="1" type="ORF">EXN61_21915</name>
</gene>
<sequence length="70" mass="7511">MTKTVKVVGGIRVEIEADKVRCISETTAKEFTFKGAAARAWLAAYGAAMAEGWEADFVRESLAGFGVVIQ</sequence>
<reference evidence="1 2" key="1">
    <citation type="journal article" date="2019" name="Appl. Microbiol. Biotechnol.">
        <title>Differential efficiency of wild type rhizogenic strains for rol gene transformation of plants.</title>
        <authorList>
            <person name="Desmet S."/>
            <person name="De Keyser E."/>
            <person name="Van Vaerenbergh J."/>
            <person name="Baeyen S."/>
            <person name="Van Huylenbroeck J."/>
            <person name="Geelen D."/>
            <person name="Dhooghe E."/>
        </authorList>
    </citation>
    <scope>NUCLEOTIDE SEQUENCE [LARGE SCALE GENOMIC DNA]</scope>
    <source>
        <strain evidence="1 2">MAFF210266</strain>
    </source>
</reference>
<evidence type="ECO:0000313" key="2">
    <source>
        <dbReference type="Proteomes" id="UP000317023"/>
    </source>
</evidence>
<dbReference type="EMBL" id="SGOE01000008">
    <property type="protein sequence ID" value="TRB03515.1"/>
    <property type="molecule type" value="Genomic_DNA"/>
</dbReference>
<dbReference type="RefSeq" id="WP_142859188.1">
    <property type="nucleotide sequence ID" value="NZ_SGOE01000008.1"/>
</dbReference>
<organism evidence="1 2">
    <name type="scientific">Agrobacterium tumefaciens</name>
    <dbReference type="NCBI Taxonomy" id="358"/>
    <lineage>
        <taxon>Bacteria</taxon>
        <taxon>Pseudomonadati</taxon>
        <taxon>Pseudomonadota</taxon>
        <taxon>Alphaproteobacteria</taxon>
        <taxon>Hyphomicrobiales</taxon>
        <taxon>Rhizobiaceae</taxon>
        <taxon>Rhizobium/Agrobacterium group</taxon>
        <taxon>Agrobacterium</taxon>
        <taxon>Agrobacterium tumefaciens complex</taxon>
    </lineage>
</organism>